<evidence type="ECO:0000256" key="11">
    <source>
        <dbReference type="ARBA" id="ARBA00022833"/>
    </source>
</evidence>
<dbReference type="SUPFAM" id="SSF57850">
    <property type="entry name" value="RING/U-box"/>
    <property type="match status" value="1"/>
</dbReference>
<keyword evidence="8" id="KW-0833">Ubl conjugation pathway</keyword>
<evidence type="ECO:0000256" key="10">
    <source>
        <dbReference type="ARBA" id="ARBA00022807"/>
    </source>
</evidence>
<dbReference type="PANTHER" id="PTHR21646:SF49">
    <property type="entry name" value="UBIQUITIN C-TERMINAL HYDROLASE 22"/>
    <property type="match status" value="1"/>
</dbReference>
<reference evidence="16" key="1">
    <citation type="submission" date="2019-09" db="EMBL/GenBank/DDBJ databases">
        <title>Draft genome information of white flower Hibiscus syriacus.</title>
        <authorList>
            <person name="Kim Y.-M."/>
        </authorList>
    </citation>
    <scope>NUCLEOTIDE SEQUENCE [LARGE SCALE GENOMIC DNA]</scope>
    <source>
        <strain evidence="16">YM2019G1</strain>
    </source>
</reference>
<dbReference type="SUPFAM" id="SSF54001">
    <property type="entry name" value="Cysteine proteinases"/>
    <property type="match status" value="1"/>
</dbReference>
<dbReference type="GO" id="GO:0004843">
    <property type="term" value="F:cysteine-type deubiquitinase activity"/>
    <property type="evidence" value="ECO:0007669"/>
    <property type="project" value="UniProtKB-EC"/>
</dbReference>
<dbReference type="AlphaFoldDB" id="A0A6A2X1B9"/>
<dbReference type="Pfam" id="PF02148">
    <property type="entry name" value="zf-UBP"/>
    <property type="match status" value="1"/>
</dbReference>
<proteinExistence type="inferred from homology"/>
<keyword evidence="6" id="KW-0479">Metal-binding</keyword>
<evidence type="ECO:0000256" key="13">
    <source>
        <dbReference type="PROSITE-ProRule" id="PRU00502"/>
    </source>
</evidence>
<evidence type="ECO:0000256" key="7">
    <source>
        <dbReference type="ARBA" id="ARBA00022771"/>
    </source>
</evidence>
<evidence type="ECO:0000256" key="1">
    <source>
        <dbReference type="ARBA" id="ARBA00000707"/>
    </source>
</evidence>
<accession>A0A6A2X1B9</accession>
<dbReference type="EMBL" id="VEPZ02001545">
    <property type="protein sequence ID" value="KAE8668533.1"/>
    <property type="molecule type" value="Genomic_DNA"/>
</dbReference>
<comment type="catalytic activity">
    <reaction evidence="1">
        <text>Thiol-dependent hydrolysis of ester, thioester, amide, peptide and isopeptide bonds formed by the C-terminal Gly of ubiquitin (a 76-residue protein attached to proteins as an intracellular targeting signal).</text>
        <dbReference type="EC" id="3.4.19.12"/>
    </reaction>
</comment>
<keyword evidence="10" id="KW-0788">Thiol protease</keyword>
<evidence type="ECO:0000313" key="17">
    <source>
        <dbReference type="Proteomes" id="UP000436088"/>
    </source>
</evidence>
<evidence type="ECO:0000256" key="8">
    <source>
        <dbReference type="ARBA" id="ARBA00022786"/>
    </source>
</evidence>
<protein>
    <recommendedName>
        <fullName evidence="4">ubiquitinyl hydrolase 1</fullName>
        <ecNumber evidence="4">3.4.19.12</ecNumber>
    </recommendedName>
</protein>
<dbReference type="OrthoDB" id="47475at2759"/>
<dbReference type="Gene3D" id="3.90.70.10">
    <property type="entry name" value="Cysteine proteinases"/>
    <property type="match status" value="1"/>
</dbReference>
<comment type="caution">
    <text evidence="16">The sequence shown here is derived from an EMBL/GenBank/DDBJ whole genome shotgun (WGS) entry which is preliminary data.</text>
</comment>
<dbReference type="PROSITE" id="PS50271">
    <property type="entry name" value="ZF_UBP"/>
    <property type="match status" value="1"/>
</dbReference>
<dbReference type="Proteomes" id="UP000436088">
    <property type="component" value="Unassembled WGS sequence"/>
</dbReference>
<dbReference type="GO" id="GO:0008270">
    <property type="term" value="F:zinc ion binding"/>
    <property type="evidence" value="ECO:0007669"/>
    <property type="project" value="UniProtKB-KW"/>
</dbReference>
<dbReference type="InterPro" id="IPR050185">
    <property type="entry name" value="Ub_carboxyl-term_hydrolase"/>
</dbReference>
<dbReference type="InterPro" id="IPR013083">
    <property type="entry name" value="Znf_RING/FYVE/PHD"/>
</dbReference>
<dbReference type="InterPro" id="IPR001607">
    <property type="entry name" value="Znf_UBP"/>
</dbReference>
<comment type="similarity">
    <text evidence="3">Belongs to the peptidase C19 family.</text>
</comment>
<dbReference type="GO" id="GO:0005634">
    <property type="term" value="C:nucleus"/>
    <property type="evidence" value="ECO:0007669"/>
    <property type="project" value="UniProtKB-SubCell"/>
</dbReference>
<keyword evidence="7 13" id="KW-0863">Zinc-finger</keyword>
<dbReference type="GO" id="GO:0070461">
    <property type="term" value="C:SAGA-type complex"/>
    <property type="evidence" value="ECO:0007669"/>
    <property type="project" value="UniProtKB-ARBA"/>
</dbReference>
<dbReference type="InterPro" id="IPR018200">
    <property type="entry name" value="USP_CS"/>
</dbReference>
<dbReference type="FunFam" id="3.90.70.10:FF:000089">
    <property type="entry name" value="Ubiquitinyl hydrolase 1"/>
    <property type="match status" value="1"/>
</dbReference>
<evidence type="ECO:0000256" key="6">
    <source>
        <dbReference type="ARBA" id="ARBA00022723"/>
    </source>
</evidence>
<keyword evidence="12" id="KW-0539">Nucleus</keyword>
<dbReference type="GO" id="GO:0006508">
    <property type="term" value="P:proteolysis"/>
    <property type="evidence" value="ECO:0007669"/>
    <property type="project" value="UniProtKB-KW"/>
</dbReference>
<organism evidence="16 17">
    <name type="scientific">Hibiscus syriacus</name>
    <name type="common">Rose of Sharon</name>
    <dbReference type="NCBI Taxonomy" id="106335"/>
    <lineage>
        <taxon>Eukaryota</taxon>
        <taxon>Viridiplantae</taxon>
        <taxon>Streptophyta</taxon>
        <taxon>Embryophyta</taxon>
        <taxon>Tracheophyta</taxon>
        <taxon>Spermatophyta</taxon>
        <taxon>Magnoliopsida</taxon>
        <taxon>eudicotyledons</taxon>
        <taxon>Gunneridae</taxon>
        <taxon>Pentapetalae</taxon>
        <taxon>rosids</taxon>
        <taxon>malvids</taxon>
        <taxon>Malvales</taxon>
        <taxon>Malvaceae</taxon>
        <taxon>Malvoideae</taxon>
        <taxon>Hibiscus</taxon>
    </lineage>
</organism>
<evidence type="ECO:0000256" key="5">
    <source>
        <dbReference type="ARBA" id="ARBA00022670"/>
    </source>
</evidence>
<evidence type="ECO:0000256" key="2">
    <source>
        <dbReference type="ARBA" id="ARBA00004123"/>
    </source>
</evidence>
<comment type="subcellular location">
    <subcellularLocation>
        <location evidence="2">Nucleus</location>
    </subcellularLocation>
</comment>
<keyword evidence="5" id="KW-0645">Protease</keyword>
<keyword evidence="9 16" id="KW-0378">Hydrolase</keyword>
<evidence type="ECO:0000256" key="4">
    <source>
        <dbReference type="ARBA" id="ARBA00012759"/>
    </source>
</evidence>
<dbReference type="EC" id="3.4.19.12" evidence="4"/>
<dbReference type="Gene3D" id="3.30.40.10">
    <property type="entry name" value="Zinc/RING finger domain, C3HC4 (zinc finger)"/>
    <property type="match status" value="1"/>
</dbReference>
<dbReference type="PANTHER" id="PTHR21646">
    <property type="entry name" value="UBIQUITIN CARBOXYL-TERMINAL HYDROLASE"/>
    <property type="match status" value="1"/>
</dbReference>
<keyword evidence="17" id="KW-1185">Reference proteome</keyword>
<dbReference type="Pfam" id="PF00443">
    <property type="entry name" value="UCH"/>
    <property type="match status" value="1"/>
</dbReference>
<evidence type="ECO:0000259" key="15">
    <source>
        <dbReference type="PROSITE" id="PS50271"/>
    </source>
</evidence>
<dbReference type="InterPro" id="IPR028889">
    <property type="entry name" value="USP"/>
</dbReference>
<evidence type="ECO:0000256" key="12">
    <source>
        <dbReference type="ARBA" id="ARBA00023242"/>
    </source>
</evidence>
<evidence type="ECO:0000259" key="14">
    <source>
        <dbReference type="PROSITE" id="PS50235"/>
    </source>
</evidence>
<name>A0A6A2X1B9_HIBSY</name>
<dbReference type="InterPro" id="IPR038765">
    <property type="entry name" value="Papain-like_cys_pep_sf"/>
</dbReference>
<feature type="domain" description="UBP-type" evidence="15">
    <location>
        <begin position="12"/>
        <end position="130"/>
    </location>
</feature>
<evidence type="ECO:0000256" key="9">
    <source>
        <dbReference type="ARBA" id="ARBA00022801"/>
    </source>
</evidence>
<gene>
    <name evidence="16" type="ORF">F3Y22_tig00112293pilonHSYRG00080</name>
</gene>
<dbReference type="PROSITE" id="PS00972">
    <property type="entry name" value="USP_1"/>
    <property type="match status" value="1"/>
</dbReference>
<feature type="domain" description="USP" evidence="14">
    <location>
        <begin position="181"/>
        <end position="525"/>
    </location>
</feature>
<dbReference type="GO" id="GO:0016579">
    <property type="term" value="P:protein deubiquitination"/>
    <property type="evidence" value="ECO:0007669"/>
    <property type="project" value="InterPro"/>
</dbReference>
<dbReference type="InterPro" id="IPR001394">
    <property type="entry name" value="Peptidase_C19_UCH"/>
</dbReference>
<dbReference type="FunFam" id="3.30.40.10:FF:000584">
    <property type="entry name" value="Ubiquitinyl hydrolase 1"/>
    <property type="match status" value="1"/>
</dbReference>
<evidence type="ECO:0000256" key="3">
    <source>
        <dbReference type="ARBA" id="ARBA00009085"/>
    </source>
</evidence>
<evidence type="ECO:0000313" key="16">
    <source>
        <dbReference type="EMBL" id="KAE8668533.1"/>
    </source>
</evidence>
<keyword evidence="11" id="KW-0862">Zinc</keyword>
<sequence length="558" mass="63176">MCARNSLYTNPKPCKHLADYKLRHGFNGYDSLQNCLKITPNGRARVDKHNTKIPRCNFCNGSQGRLYICLICSAISCSSHILLHTQSEKGHEVAVDMERSELYCCLCRDQVYDPDFDKVVVSKQVKDLPGGSKSNGFEGGCDGSSKRKRLDSGIGLDLKKSKLLITMRDRRAKSCYPLGLRGLNNLGSTCFMNSVLQALLHAPPLRNYFLSDRHNSFQCRKKSGEKVCLLCDIDALYSAMFSGDRTPYSPAQFLYSWWQHSSNLASYEEQDAHEFFISVLDVIHEKESKMLNSRKDDGYCQCIAHRAFSGLLRSDVTCISCGFTSTTYDPCVDISLNLDTSILSPSDVANKPIKPDEKTGVSTLSGCLNLFTGAEKLGSDQKLHCQNCQELRDSSKQLSIRRLPLVLCLHIKRVEHSLVRKMSRKINQYLQFPFSLDMTPYLSSSITRNRFGNRIFAFEYENSDSCAEYEIFSVIAHSGMLESGHYVTYLRLKNQWYKCDDAWVSEVDEGIVRASQCYMLFYVQKPLFYKANEDTRCVRISPRRDPFSSTAGCSSNAK</sequence>
<dbReference type="PROSITE" id="PS50235">
    <property type="entry name" value="USP_3"/>
    <property type="match status" value="1"/>
</dbReference>